<dbReference type="GO" id="GO:0032259">
    <property type="term" value="P:methylation"/>
    <property type="evidence" value="ECO:0007669"/>
    <property type="project" value="UniProtKB-KW"/>
</dbReference>
<dbReference type="EMBL" id="CAESAJ010000036">
    <property type="protein sequence ID" value="CAB4334909.1"/>
    <property type="molecule type" value="Genomic_DNA"/>
</dbReference>
<evidence type="ECO:0000256" key="2">
    <source>
        <dbReference type="ARBA" id="ARBA00022679"/>
    </source>
</evidence>
<dbReference type="PANTHER" id="PTHR10509:SF85">
    <property type="entry name" value="O-METHYLTRANSFERASE RV1220C-RELATED"/>
    <property type="match status" value="1"/>
</dbReference>
<dbReference type="Gene3D" id="3.40.50.150">
    <property type="entry name" value="Vaccinia Virus protein VP39"/>
    <property type="match status" value="1"/>
</dbReference>
<proteinExistence type="predicted"/>
<dbReference type="PROSITE" id="PS51682">
    <property type="entry name" value="SAM_OMT_I"/>
    <property type="match status" value="1"/>
</dbReference>
<dbReference type="GO" id="GO:0008171">
    <property type="term" value="F:O-methyltransferase activity"/>
    <property type="evidence" value="ECO:0007669"/>
    <property type="project" value="InterPro"/>
</dbReference>
<accession>A0A6J5Z355</accession>
<evidence type="ECO:0000256" key="3">
    <source>
        <dbReference type="ARBA" id="ARBA00022691"/>
    </source>
</evidence>
<dbReference type="Pfam" id="PF01596">
    <property type="entry name" value="Methyltransf_3"/>
    <property type="match status" value="1"/>
</dbReference>
<protein>
    <submittedName>
        <fullName evidence="4">Unannotated protein</fullName>
    </submittedName>
</protein>
<evidence type="ECO:0000313" key="4">
    <source>
        <dbReference type="EMBL" id="CAB4334909.1"/>
    </source>
</evidence>
<dbReference type="SUPFAM" id="SSF53335">
    <property type="entry name" value="S-adenosyl-L-methionine-dependent methyltransferases"/>
    <property type="match status" value="1"/>
</dbReference>
<dbReference type="InterPro" id="IPR050362">
    <property type="entry name" value="Cation-dep_OMT"/>
</dbReference>
<keyword evidence="2" id="KW-0808">Transferase</keyword>
<dbReference type="CDD" id="cd02440">
    <property type="entry name" value="AdoMet_MTases"/>
    <property type="match status" value="1"/>
</dbReference>
<evidence type="ECO:0000256" key="1">
    <source>
        <dbReference type="ARBA" id="ARBA00022603"/>
    </source>
</evidence>
<dbReference type="PANTHER" id="PTHR10509">
    <property type="entry name" value="O-METHYLTRANSFERASE-RELATED"/>
    <property type="match status" value="1"/>
</dbReference>
<organism evidence="4">
    <name type="scientific">freshwater metagenome</name>
    <dbReference type="NCBI Taxonomy" id="449393"/>
    <lineage>
        <taxon>unclassified sequences</taxon>
        <taxon>metagenomes</taxon>
        <taxon>ecological metagenomes</taxon>
    </lineage>
</organism>
<dbReference type="AlphaFoldDB" id="A0A6J5Z355"/>
<name>A0A6J5Z355_9ZZZZ</name>
<gene>
    <name evidence="4" type="ORF">UFOPK3770_00490</name>
</gene>
<sequence>MAPTDPRQLAIAKASWDFSEMWIAEDSARATARVRAAEVGCPVVSNGVGSALRMLATAVQASAVVEIGTGAGISALWLLEGMTTDGVLTSIDSEAEHQLIARDTLAESDFQASRVRLINGKVDEVLSRLSESAYDIVLISGRVMELESQIHSAMTLLRSGGLLLIDRALWHDRVADPSARDDETVAMRSALSLLAASENWVCSLLPVGAGLLVCVKK</sequence>
<dbReference type="GO" id="GO:0008757">
    <property type="term" value="F:S-adenosylmethionine-dependent methyltransferase activity"/>
    <property type="evidence" value="ECO:0007669"/>
    <property type="project" value="TreeGrafter"/>
</dbReference>
<keyword evidence="1" id="KW-0489">Methyltransferase</keyword>
<dbReference type="InterPro" id="IPR029063">
    <property type="entry name" value="SAM-dependent_MTases_sf"/>
</dbReference>
<keyword evidence="3" id="KW-0949">S-adenosyl-L-methionine</keyword>
<reference evidence="4" key="1">
    <citation type="submission" date="2020-05" db="EMBL/GenBank/DDBJ databases">
        <authorList>
            <person name="Chiriac C."/>
            <person name="Salcher M."/>
            <person name="Ghai R."/>
            <person name="Kavagutti S V."/>
        </authorList>
    </citation>
    <scope>NUCLEOTIDE SEQUENCE</scope>
</reference>
<dbReference type="InterPro" id="IPR002935">
    <property type="entry name" value="SAM_O-MeTrfase"/>
</dbReference>